<keyword evidence="2" id="KW-1185">Reference proteome</keyword>
<accession>A0ABT1L8U5</accession>
<comment type="caution">
    <text evidence="1">The sequence shown here is derived from an EMBL/GenBank/DDBJ whole genome shotgun (WGS) entry which is preliminary data.</text>
</comment>
<dbReference type="Gene3D" id="3.40.190.10">
    <property type="entry name" value="Periplasmic binding protein-like II"/>
    <property type="match status" value="2"/>
</dbReference>
<dbReference type="EMBL" id="JANCLU010000003">
    <property type="protein sequence ID" value="MCP8937879.1"/>
    <property type="molecule type" value="Genomic_DNA"/>
</dbReference>
<dbReference type="PANTHER" id="PTHR35841:SF1">
    <property type="entry name" value="PHOSPHONATES-BINDING PERIPLASMIC PROTEIN"/>
    <property type="match status" value="1"/>
</dbReference>
<gene>
    <name evidence="1" type="ORF">NK718_05075</name>
</gene>
<dbReference type="Proteomes" id="UP001205890">
    <property type="component" value="Unassembled WGS sequence"/>
</dbReference>
<proteinExistence type="predicted"/>
<sequence>MTGLVMNARMYAVTPEVEAAWRGVLERVTAEAGLAFEYLPYPAPQPLEDLWRRPDLGCAFMCGFPVALRLADVRPLAAPIPSLDWAGGRAVYRSDLIVRREASFRTLADTYGGVAGWTVEHSQSGFNAFRHRLLRDRSAGRPSLFREVRGHLVTARRILDGVADGSIDVGPLDAYWHALLARHRPELTRPVRVLESTPPTTAPAFVAGPALPDEAAARLAAAFAQASSRPWFPPFGETLLLSGFAPVRREDYAVTLAWDEEARAAGYPVPA</sequence>
<dbReference type="Pfam" id="PF12974">
    <property type="entry name" value="Phosphonate-bd"/>
    <property type="match status" value="1"/>
</dbReference>
<name>A0ABT1L8U5_9HYPH</name>
<dbReference type="RefSeq" id="WP_254739269.1">
    <property type="nucleotide sequence ID" value="NZ_JANCLU010000003.1"/>
</dbReference>
<dbReference type="SUPFAM" id="SSF53850">
    <property type="entry name" value="Periplasmic binding protein-like II"/>
    <property type="match status" value="1"/>
</dbReference>
<dbReference type="PANTHER" id="PTHR35841">
    <property type="entry name" value="PHOSPHONATES-BINDING PERIPLASMIC PROTEIN"/>
    <property type="match status" value="1"/>
</dbReference>
<evidence type="ECO:0000313" key="1">
    <source>
        <dbReference type="EMBL" id="MCP8937879.1"/>
    </source>
</evidence>
<evidence type="ECO:0000313" key="2">
    <source>
        <dbReference type="Proteomes" id="UP001205890"/>
    </source>
</evidence>
<reference evidence="1 2" key="1">
    <citation type="submission" date="2022-07" db="EMBL/GenBank/DDBJ databases">
        <authorList>
            <person name="Li W.-J."/>
            <person name="Deng Q.-Q."/>
        </authorList>
    </citation>
    <scope>NUCLEOTIDE SEQUENCE [LARGE SCALE GENOMIC DNA]</scope>
    <source>
        <strain evidence="1 2">SYSU M60028</strain>
    </source>
</reference>
<protein>
    <submittedName>
        <fullName evidence="1">PhnD/SsuA/transferrin family substrate-binding protein</fullName>
    </submittedName>
</protein>
<organism evidence="1 2">
    <name type="scientific">Alsobacter ponti</name>
    <dbReference type="NCBI Taxonomy" id="2962936"/>
    <lineage>
        <taxon>Bacteria</taxon>
        <taxon>Pseudomonadati</taxon>
        <taxon>Pseudomonadota</taxon>
        <taxon>Alphaproteobacteria</taxon>
        <taxon>Hyphomicrobiales</taxon>
        <taxon>Alsobacteraceae</taxon>
        <taxon>Alsobacter</taxon>
    </lineage>
</organism>